<dbReference type="InterPro" id="IPR050578">
    <property type="entry name" value="MARVEL-CKLF_proteins"/>
</dbReference>
<dbReference type="PANTHER" id="PTHR22776:SF93">
    <property type="entry name" value="MARVEL DOMAIN-CONTAINING PROTEIN"/>
    <property type="match status" value="1"/>
</dbReference>
<proteinExistence type="predicted"/>
<feature type="transmembrane region" description="Helical" evidence="6">
    <location>
        <begin position="290"/>
        <end position="309"/>
    </location>
</feature>
<dbReference type="GO" id="GO:0016020">
    <property type="term" value="C:membrane"/>
    <property type="evidence" value="ECO:0007669"/>
    <property type="project" value="UniProtKB-SubCell"/>
</dbReference>
<dbReference type="AlphaFoldDB" id="A0ABD6E1Q3"/>
<evidence type="ECO:0000256" key="3">
    <source>
        <dbReference type="ARBA" id="ARBA00022989"/>
    </source>
</evidence>
<feature type="region of interest" description="Disordered" evidence="5">
    <location>
        <begin position="104"/>
        <end position="188"/>
    </location>
</feature>
<reference evidence="8 9" key="1">
    <citation type="submission" date="2024-08" db="EMBL/GenBank/DDBJ databases">
        <title>Gnathostoma spinigerum genome.</title>
        <authorList>
            <person name="Gonzalez-Bertolin B."/>
            <person name="Monzon S."/>
            <person name="Zaballos A."/>
            <person name="Jimenez P."/>
            <person name="Dekumyoy P."/>
            <person name="Varona S."/>
            <person name="Cuesta I."/>
            <person name="Sumanam S."/>
            <person name="Adisakwattana P."/>
            <person name="Gasser R.B."/>
            <person name="Hernandez-Gonzalez A."/>
            <person name="Young N.D."/>
            <person name="Perteguer M.J."/>
        </authorList>
    </citation>
    <scope>NUCLEOTIDE SEQUENCE [LARGE SCALE GENOMIC DNA]</scope>
    <source>
        <strain evidence="8">AL3</strain>
        <tissue evidence="8">Liver</tissue>
    </source>
</reference>
<evidence type="ECO:0000259" key="7">
    <source>
        <dbReference type="Pfam" id="PF01284"/>
    </source>
</evidence>
<evidence type="ECO:0000256" key="5">
    <source>
        <dbReference type="SAM" id="MobiDB-lite"/>
    </source>
</evidence>
<dbReference type="PANTHER" id="PTHR22776">
    <property type="entry name" value="MARVEL-CONTAINING POTENTIAL LIPID RAFT-ASSOCIATED PROTEIN"/>
    <property type="match status" value="1"/>
</dbReference>
<feature type="transmembrane region" description="Helical" evidence="6">
    <location>
        <begin position="403"/>
        <end position="423"/>
    </location>
</feature>
<evidence type="ECO:0000256" key="6">
    <source>
        <dbReference type="SAM" id="Phobius"/>
    </source>
</evidence>
<comment type="caution">
    <text evidence="8">The sequence shown here is derived from an EMBL/GenBank/DDBJ whole genome shotgun (WGS) entry which is preliminary data.</text>
</comment>
<dbReference type="Proteomes" id="UP001608902">
    <property type="component" value="Unassembled WGS sequence"/>
</dbReference>
<comment type="subcellular location">
    <subcellularLocation>
        <location evidence="1">Membrane</location>
        <topology evidence="1">Multi-pass membrane protein</topology>
    </subcellularLocation>
</comment>
<accession>A0ABD6E1Q3</accession>
<dbReference type="Pfam" id="PF01284">
    <property type="entry name" value="MARVEL"/>
    <property type="match status" value="1"/>
</dbReference>
<feature type="transmembrane region" description="Helical" evidence="6">
    <location>
        <begin position="363"/>
        <end position="383"/>
    </location>
</feature>
<protein>
    <recommendedName>
        <fullName evidence="7">MARVEL domain-containing protein</fullName>
    </recommendedName>
</protein>
<dbReference type="InterPro" id="IPR008253">
    <property type="entry name" value="Marvel"/>
</dbReference>
<evidence type="ECO:0000313" key="9">
    <source>
        <dbReference type="Proteomes" id="UP001608902"/>
    </source>
</evidence>
<name>A0ABD6E1Q3_9BILA</name>
<keyword evidence="3 6" id="KW-1133">Transmembrane helix</keyword>
<evidence type="ECO:0000256" key="2">
    <source>
        <dbReference type="ARBA" id="ARBA00022692"/>
    </source>
</evidence>
<evidence type="ECO:0000313" key="8">
    <source>
        <dbReference type="EMBL" id="MFH4973544.1"/>
    </source>
</evidence>
<feature type="domain" description="MARVEL" evidence="7">
    <location>
        <begin position="289"/>
        <end position="423"/>
    </location>
</feature>
<feature type="transmembrane region" description="Helical" evidence="6">
    <location>
        <begin position="329"/>
        <end position="351"/>
    </location>
</feature>
<dbReference type="EMBL" id="JBGFUD010000065">
    <property type="protein sequence ID" value="MFH4973544.1"/>
    <property type="molecule type" value="Genomic_DNA"/>
</dbReference>
<keyword evidence="9" id="KW-1185">Reference proteome</keyword>
<evidence type="ECO:0000256" key="4">
    <source>
        <dbReference type="ARBA" id="ARBA00023136"/>
    </source>
</evidence>
<keyword evidence="4 6" id="KW-0472">Membrane</keyword>
<keyword evidence="2 6" id="KW-0812">Transmembrane</keyword>
<feature type="compositionally biased region" description="Polar residues" evidence="5">
    <location>
        <begin position="157"/>
        <end position="168"/>
    </location>
</feature>
<gene>
    <name evidence="8" type="ORF">AB6A40_000253</name>
</gene>
<evidence type="ECO:0000256" key="1">
    <source>
        <dbReference type="ARBA" id="ARBA00004141"/>
    </source>
</evidence>
<organism evidence="8 9">
    <name type="scientific">Gnathostoma spinigerum</name>
    <dbReference type="NCBI Taxonomy" id="75299"/>
    <lineage>
        <taxon>Eukaryota</taxon>
        <taxon>Metazoa</taxon>
        <taxon>Ecdysozoa</taxon>
        <taxon>Nematoda</taxon>
        <taxon>Chromadorea</taxon>
        <taxon>Rhabditida</taxon>
        <taxon>Spirurina</taxon>
        <taxon>Gnathostomatomorpha</taxon>
        <taxon>Gnathostomatoidea</taxon>
        <taxon>Gnathostomatidae</taxon>
        <taxon>Gnathostoma</taxon>
    </lineage>
</organism>
<sequence length="432" mass="48137">MSAWGYPFGSVKVVPAYSFYDPHSQRYCYPTYASYWQDPYVFATSSSAVPLNALYYMDGMYGSSYAAHIYDPSSYVPYGQDTYSERSLYGAYYNGAYSAVNGTYRSYPQPRPSPNAYRRSRTAPSRDASDSAEAFQSVYGRRPRGYSTDPFGYQSARYVSTPTKSSRNAPVYRKRREPTSRSQATAARHDITSVDSSLLYYPAIVSGATLSRRYHRDVDPVSGGFVAGGASGAAYPSAEFSGYHPSLRRYPHAGGPYYTPSYSTYPPSIMQTAQRKNDENRAQYPLAARLIMKAIEVVIGAVVLGLVLAPTRTQSFYDFITQTKTEWQGLVVGISAIFGSLALIMLFSAYCAHKAKYWQRIDAFISVIGIFLYLLAGAVEAYFAACYPPYGREIGRVCHRTEWIIATVLLFINFVVYIVDVILSLRSGVTIL</sequence>